<gene>
    <name evidence="15" type="ORF">PQU92_00205</name>
</gene>
<sequence>MRTESALPSLRFSEYPDHAVVLEVREVERGSRVVETVCPRDWTSAQAEAWLDWADATPHDLPQMTLAPVPADEALNGAISAYASRLMNWGHALGYFSDVPQAYEFQRELTVTLLGGLAAPALSLKDGHRRHPLAGDRLPDAPEPRYAALEDYACTRELQDLLVAARSEEIARSTRDQLHAALSDISAAIARTEGEHRASLQANPALARAALKARRLGASDALIRLAIQSSQNLTEDSALPDWSRQVVHADAPLSGAKIITAARDLIAAGDPSGRLAAQTMLESGRLWIAFDPADAEALDNAFIAPRAAINAWAFQTGNGFDVEGFTACTALWTVALDIETAIAYAATPEADERLRRLRPLGLTVAGLSELLTAKGFVADEGLDVAASLMALLDAQSRLTSAQLARTLGAFEGFAADKDALVSHLSQTLYRLSPLKAADLKAHSLTALQDALRAAKTTGLRNVQTTALFEDADLSLRLGVTLGDTPLARLTGYLETEDGTPVDILHPAVHASLKAGEIDIVRRHLLGARTLHDAPHIHAQALKAKGLSDFEVSHLETALITATRLEDVFSASVLDADFIKDVWGLSDDDLNAPTFNLLSVMGFSDGDIAAAQAYVFGHADLSGCGDLDEATRARLTLANLKTRMALRQRLEAFASAPSVAPVSLDWDQAAPEALKIMAKMAGNGLRAIGLNRRAAPQSLTLDIPEYEEARRPVESPREAPTVQKVIEKIIERERSRQKLPDRRKGYIQKASVGGHKVYIHTGEYEDGALGEIFIDMHKEGAAFRSLMNNFAISVSIGLQYGVPLDEFVDAFVFTRFEPAGPVSGNDSIKSATSILDYIFRELAISYLNRDDLSNADPDALNADGLGQGHGLGQNLGQLQSENEGIAASHLISKGFMRGQPDNLVVVPFAKKKTDDTSGPSSEAQ</sequence>
<evidence type="ECO:0000256" key="11">
    <source>
        <dbReference type="ARBA" id="ARBA00033050"/>
    </source>
</evidence>
<evidence type="ECO:0000256" key="9">
    <source>
        <dbReference type="ARBA" id="ARBA00023285"/>
    </source>
</evidence>
<dbReference type="RefSeq" id="WP_272746198.1">
    <property type="nucleotide sequence ID" value="NZ_JAQQKX010000001.1"/>
</dbReference>
<keyword evidence="8" id="KW-0560">Oxidoreductase</keyword>
<organism evidence="15 16">
    <name type="scientific">Asticcacaulis aquaticus</name>
    <dbReference type="NCBI Taxonomy" id="2984212"/>
    <lineage>
        <taxon>Bacteria</taxon>
        <taxon>Pseudomonadati</taxon>
        <taxon>Pseudomonadota</taxon>
        <taxon>Alphaproteobacteria</taxon>
        <taxon>Caulobacterales</taxon>
        <taxon>Caulobacteraceae</taxon>
        <taxon>Asticcacaulis</taxon>
    </lineage>
</organism>
<dbReference type="InterPro" id="IPR000788">
    <property type="entry name" value="RNR_lg_C"/>
</dbReference>
<comment type="similarity">
    <text evidence="2">Belongs to the ribonucleoside diphosphate reductase class-2 family.</text>
</comment>
<dbReference type="PANTHER" id="PTHR43371:SF1">
    <property type="entry name" value="RIBONUCLEOSIDE-DIPHOSPHATE REDUCTASE"/>
    <property type="match status" value="1"/>
</dbReference>
<dbReference type="PANTHER" id="PTHR43371">
    <property type="entry name" value="VITAMIN B12-DEPENDENT RIBONUCLEOTIDE REDUCTASE"/>
    <property type="match status" value="1"/>
</dbReference>
<protein>
    <recommendedName>
        <fullName evidence="4">Vitamin B12-dependent ribonucleotide reductase</fullName>
        <ecNumber evidence="3">1.17.4.1</ecNumber>
    </recommendedName>
    <alternativeName>
        <fullName evidence="11">Ribonucleoside-diphosphate reductase NrdJ</fullName>
    </alternativeName>
</protein>
<evidence type="ECO:0000313" key="15">
    <source>
        <dbReference type="EMBL" id="MDC7681685.1"/>
    </source>
</evidence>
<comment type="catalytic activity">
    <reaction evidence="12">
        <text>a 2'-deoxyribonucleoside 5'-diphosphate + [thioredoxin]-disulfide + H2O = a ribonucleoside 5'-diphosphate + [thioredoxin]-dithiol</text>
        <dbReference type="Rhea" id="RHEA:23252"/>
        <dbReference type="Rhea" id="RHEA-COMP:10698"/>
        <dbReference type="Rhea" id="RHEA-COMP:10700"/>
        <dbReference type="ChEBI" id="CHEBI:15377"/>
        <dbReference type="ChEBI" id="CHEBI:29950"/>
        <dbReference type="ChEBI" id="CHEBI:50058"/>
        <dbReference type="ChEBI" id="CHEBI:57930"/>
        <dbReference type="ChEBI" id="CHEBI:73316"/>
        <dbReference type="EC" id="1.17.4.1"/>
    </reaction>
</comment>
<dbReference type="EMBL" id="JAQQKX010000001">
    <property type="protein sequence ID" value="MDC7681685.1"/>
    <property type="molecule type" value="Genomic_DNA"/>
</dbReference>
<evidence type="ECO:0000259" key="13">
    <source>
        <dbReference type="Pfam" id="PF02867"/>
    </source>
</evidence>
<dbReference type="Pfam" id="PF02867">
    <property type="entry name" value="Ribonuc_red_lgC"/>
    <property type="match status" value="1"/>
</dbReference>
<evidence type="ECO:0000256" key="2">
    <source>
        <dbReference type="ARBA" id="ARBA00007405"/>
    </source>
</evidence>
<evidence type="ECO:0000313" key="16">
    <source>
        <dbReference type="Proteomes" id="UP001214854"/>
    </source>
</evidence>
<dbReference type="InterPro" id="IPR024434">
    <property type="entry name" value="TSCPD_dom"/>
</dbReference>
<keyword evidence="5" id="KW-0846">Cobalamin</keyword>
<evidence type="ECO:0000259" key="14">
    <source>
        <dbReference type="Pfam" id="PF12637"/>
    </source>
</evidence>
<evidence type="ECO:0000256" key="6">
    <source>
        <dbReference type="ARBA" id="ARBA00022634"/>
    </source>
</evidence>
<name>A0ABT5HNQ1_9CAUL</name>
<keyword evidence="16" id="KW-1185">Reference proteome</keyword>
<feature type="domain" description="TSCPD" evidence="14">
    <location>
        <begin position="738"/>
        <end position="843"/>
    </location>
</feature>
<reference evidence="15 16" key="1">
    <citation type="submission" date="2023-01" db="EMBL/GenBank/DDBJ databases">
        <title>Novel species of the genus Asticcacaulis isolated from rivers.</title>
        <authorList>
            <person name="Lu H."/>
        </authorList>
    </citation>
    <scope>NUCLEOTIDE SEQUENCE [LARGE SCALE GENOMIC DNA]</scope>
    <source>
        <strain evidence="15 16">BYS171W</strain>
    </source>
</reference>
<evidence type="ECO:0000256" key="8">
    <source>
        <dbReference type="ARBA" id="ARBA00023002"/>
    </source>
</evidence>
<evidence type="ECO:0000256" key="12">
    <source>
        <dbReference type="ARBA" id="ARBA00047754"/>
    </source>
</evidence>
<comment type="cofactor">
    <cofactor evidence="1">
        <name>adenosylcob(III)alamin</name>
        <dbReference type="ChEBI" id="CHEBI:18408"/>
    </cofactor>
</comment>
<dbReference type="InterPro" id="IPR050862">
    <property type="entry name" value="RdRp_reductase_class-2"/>
</dbReference>
<feature type="domain" description="Ribonucleotide reductase large subunit C-terminal" evidence="13">
    <location>
        <begin position="309"/>
        <end position="514"/>
    </location>
</feature>
<comment type="function">
    <text evidence="10">Catalyzes the reduction of ribonucleotides to deoxyribonucleotides. May function to provide a pool of deoxyribonucleotide precursors for DNA repair during oxygen limitation and/or for immediate growth after restoration of oxygen.</text>
</comment>
<dbReference type="Proteomes" id="UP001214854">
    <property type="component" value="Unassembled WGS sequence"/>
</dbReference>
<evidence type="ECO:0000256" key="5">
    <source>
        <dbReference type="ARBA" id="ARBA00022628"/>
    </source>
</evidence>
<dbReference type="SUPFAM" id="SSF51998">
    <property type="entry name" value="PFL-like glycyl radical enzymes"/>
    <property type="match status" value="1"/>
</dbReference>
<evidence type="ECO:0000256" key="10">
    <source>
        <dbReference type="ARBA" id="ARBA00025437"/>
    </source>
</evidence>
<dbReference type="Gene3D" id="3.20.70.20">
    <property type="match status" value="1"/>
</dbReference>
<dbReference type="EC" id="1.17.4.1" evidence="3"/>
<accession>A0ABT5HNQ1</accession>
<keyword evidence="6" id="KW-0237">DNA synthesis</keyword>
<comment type="caution">
    <text evidence="15">The sequence shown here is derived from an EMBL/GenBank/DDBJ whole genome shotgun (WGS) entry which is preliminary data.</text>
</comment>
<keyword evidence="9" id="KW-0170">Cobalt</keyword>
<evidence type="ECO:0000256" key="1">
    <source>
        <dbReference type="ARBA" id="ARBA00001922"/>
    </source>
</evidence>
<evidence type="ECO:0000256" key="3">
    <source>
        <dbReference type="ARBA" id="ARBA00012274"/>
    </source>
</evidence>
<keyword evidence="7" id="KW-0547">Nucleotide-binding</keyword>
<evidence type="ECO:0000256" key="7">
    <source>
        <dbReference type="ARBA" id="ARBA00022741"/>
    </source>
</evidence>
<evidence type="ECO:0000256" key="4">
    <source>
        <dbReference type="ARBA" id="ARBA00014409"/>
    </source>
</evidence>
<dbReference type="Pfam" id="PF12637">
    <property type="entry name" value="TSCPD"/>
    <property type="match status" value="1"/>
</dbReference>
<proteinExistence type="inferred from homology"/>